<evidence type="ECO:0000313" key="1">
    <source>
        <dbReference type="EMBL" id="BDA78396.1"/>
    </source>
</evidence>
<protein>
    <submittedName>
        <fullName evidence="1">Uncharacterized protein</fullName>
    </submittedName>
</protein>
<sequence length="52" mass="5909">MINNAISLQSVANLPKEIFKQNSELSEKLMKMAIEEKVTAQVSPQRLLDIYC</sequence>
<name>A0ABM7UR58_9LEPT</name>
<dbReference type="EMBL" id="AP025028">
    <property type="protein sequence ID" value="BDA78396.1"/>
    <property type="molecule type" value="Genomic_DNA"/>
</dbReference>
<dbReference type="Proteomes" id="UP000245263">
    <property type="component" value="Chromosome 1"/>
</dbReference>
<gene>
    <name evidence="1" type="ORF">LPTSP3_g13260</name>
</gene>
<evidence type="ECO:0000313" key="2">
    <source>
        <dbReference type="Proteomes" id="UP000245263"/>
    </source>
</evidence>
<accession>A0ABM7UR58</accession>
<organism evidence="1 2">
    <name type="scientific">Leptospira kobayashii</name>
    <dbReference type="NCBI Taxonomy" id="1917830"/>
    <lineage>
        <taxon>Bacteria</taxon>
        <taxon>Pseudomonadati</taxon>
        <taxon>Spirochaetota</taxon>
        <taxon>Spirochaetia</taxon>
        <taxon>Leptospirales</taxon>
        <taxon>Leptospiraceae</taxon>
        <taxon>Leptospira</taxon>
    </lineage>
</organism>
<dbReference type="RefSeq" id="WP_167837081.1">
    <property type="nucleotide sequence ID" value="NZ_AP025028.1"/>
</dbReference>
<reference evidence="1 2" key="1">
    <citation type="submission" date="2021-08" db="EMBL/GenBank/DDBJ databases">
        <title>Complete genome sequence of Leptospira kobayashii strain E30.</title>
        <authorList>
            <person name="Nakao R."/>
            <person name="Nakamura S."/>
            <person name="Masuzawa T."/>
            <person name="Koizumi N."/>
        </authorList>
    </citation>
    <scope>NUCLEOTIDE SEQUENCE [LARGE SCALE GENOMIC DNA]</scope>
    <source>
        <strain evidence="1 2">E30</strain>
    </source>
</reference>
<keyword evidence="2" id="KW-1185">Reference proteome</keyword>
<proteinExistence type="predicted"/>